<feature type="region of interest" description="Disordered" evidence="7">
    <location>
        <begin position="143"/>
        <end position="212"/>
    </location>
</feature>
<dbReference type="PANTHER" id="PTHR34108">
    <property type="entry name" value="SEPTUM SITE-DETERMINING PROTEIN MINC"/>
    <property type="match status" value="1"/>
</dbReference>
<dbReference type="Proteomes" id="UP000255230">
    <property type="component" value="Unassembled WGS sequence"/>
</dbReference>
<dbReference type="GeneID" id="35778039"/>
<dbReference type="InterPro" id="IPR013033">
    <property type="entry name" value="MinC"/>
</dbReference>
<dbReference type="GO" id="GO:0000902">
    <property type="term" value="P:cell morphogenesis"/>
    <property type="evidence" value="ECO:0007669"/>
    <property type="project" value="InterPro"/>
</dbReference>
<dbReference type="GO" id="GO:0000917">
    <property type="term" value="P:division septum assembly"/>
    <property type="evidence" value="ECO:0007669"/>
    <property type="project" value="UniProtKB-KW"/>
</dbReference>
<dbReference type="InterPro" id="IPR016098">
    <property type="entry name" value="CAP/MinC_C"/>
</dbReference>
<feature type="domain" description="Septum formation inhibitor MinC C-terminal" evidence="8">
    <location>
        <begin position="236"/>
        <end position="330"/>
    </location>
</feature>
<name>A0A378Q7W4_FAUOS</name>
<dbReference type="PANTHER" id="PTHR34108:SF1">
    <property type="entry name" value="SEPTUM SITE-DETERMINING PROTEIN MINC"/>
    <property type="match status" value="1"/>
</dbReference>
<reference evidence="9 10" key="1">
    <citation type="submission" date="2018-06" db="EMBL/GenBank/DDBJ databases">
        <authorList>
            <consortium name="Pathogen Informatics"/>
            <person name="Doyle S."/>
        </authorList>
    </citation>
    <scope>NUCLEOTIDE SEQUENCE [LARGE SCALE GENOMIC DNA]</scope>
    <source>
        <strain evidence="9 10">NCTC10465</strain>
    </source>
</reference>
<feature type="compositionally biased region" description="Polar residues" evidence="7">
    <location>
        <begin position="157"/>
        <end position="183"/>
    </location>
</feature>
<dbReference type="KEGG" id="mos:AXE82_05965"/>
<accession>A0A378Q7W4</accession>
<dbReference type="SUPFAM" id="SSF63848">
    <property type="entry name" value="Cell-division inhibitor MinC, C-terminal domain"/>
    <property type="match status" value="1"/>
</dbReference>
<comment type="similarity">
    <text evidence="1 6">Belongs to the MinC family.</text>
</comment>
<proteinExistence type="inferred from homology"/>
<protein>
    <recommendedName>
        <fullName evidence="6">Probable septum site-determining protein MinC</fullName>
    </recommendedName>
</protein>
<evidence type="ECO:0000256" key="7">
    <source>
        <dbReference type="SAM" id="MobiDB-lite"/>
    </source>
</evidence>
<evidence type="ECO:0000256" key="2">
    <source>
        <dbReference type="ARBA" id="ARBA00022618"/>
    </source>
</evidence>
<evidence type="ECO:0000313" key="10">
    <source>
        <dbReference type="Proteomes" id="UP000255230"/>
    </source>
</evidence>
<evidence type="ECO:0000313" key="9">
    <source>
        <dbReference type="EMBL" id="STY96504.1"/>
    </source>
</evidence>
<sequence>MTQPAALDLTQDSSSQNLQSVPNLSEQDSAQSQQPANPLPTDPVATSVKLTGRLLNFTRLNIEGNDIKVILTKIAQKLGRQRQSNLPVIVSCQQPLNLAQLWGGLWVLGLQPIGLVTGANDTQANELRIAIFPADGQRIDGKAAKNVATGSERKSDSTANTPSSQHIAQSPTQSLTSDSQATKRPTHAATLHQTANDIVTNDTASNATTSNNTVAAPDKFVASPHHQSQLEGDLVHSQMLRSGQSINHVGGDVILTKGINAGAEAITDYSLHVYGKAEGRLVAGATGDTNAKIFCLRFNPSLVSVAGTYCLKENIPTEYLDKAVQVSYLDGQGLVFELME</sequence>
<comment type="subunit">
    <text evidence="6">Interacts with MinD and FtsZ.</text>
</comment>
<evidence type="ECO:0000256" key="1">
    <source>
        <dbReference type="ARBA" id="ARBA00006291"/>
    </source>
</evidence>
<evidence type="ECO:0000256" key="4">
    <source>
        <dbReference type="ARBA" id="ARBA00023306"/>
    </source>
</evidence>
<organism evidence="9 10">
    <name type="scientific">Faucicola osloensis</name>
    <name type="common">Moraxella osloensis</name>
    <dbReference type="NCBI Taxonomy" id="34062"/>
    <lineage>
        <taxon>Bacteria</taxon>
        <taxon>Pseudomonadati</taxon>
        <taxon>Pseudomonadota</taxon>
        <taxon>Gammaproteobacteria</taxon>
        <taxon>Moraxellales</taxon>
        <taxon>Moraxellaceae</taxon>
        <taxon>Faucicola</taxon>
    </lineage>
</organism>
<dbReference type="AlphaFoldDB" id="A0A378Q7W4"/>
<comment type="function">
    <text evidence="5 6">Cell division inhibitor that blocks the formation of polar Z ring septums. Rapidly oscillates between the poles of the cell to destabilize FtsZ filaments that have formed before they mature into polar Z rings. Prevents FtsZ polymerization.</text>
</comment>
<evidence type="ECO:0000259" key="8">
    <source>
        <dbReference type="Pfam" id="PF03775"/>
    </source>
</evidence>
<dbReference type="InterPro" id="IPR036145">
    <property type="entry name" value="MinC_C_sf"/>
</dbReference>
<feature type="region of interest" description="Disordered" evidence="7">
    <location>
        <begin position="1"/>
        <end position="44"/>
    </location>
</feature>
<evidence type="ECO:0000256" key="3">
    <source>
        <dbReference type="ARBA" id="ARBA00023210"/>
    </source>
</evidence>
<dbReference type="Gene3D" id="2.160.20.70">
    <property type="match status" value="1"/>
</dbReference>
<evidence type="ECO:0000256" key="5">
    <source>
        <dbReference type="ARBA" id="ARBA00025606"/>
    </source>
</evidence>
<feature type="compositionally biased region" description="Polar residues" evidence="7">
    <location>
        <begin position="10"/>
        <end position="36"/>
    </location>
</feature>
<dbReference type="NCBIfam" id="TIGR01222">
    <property type="entry name" value="minC"/>
    <property type="match status" value="1"/>
</dbReference>
<dbReference type="InterPro" id="IPR005526">
    <property type="entry name" value="Septum_form_inhib_MinC_C"/>
</dbReference>
<dbReference type="RefSeq" id="WP_062332527.1">
    <property type="nucleotide sequence ID" value="NZ_CBCRZU010000010.1"/>
</dbReference>
<keyword evidence="10" id="KW-1185">Reference proteome</keyword>
<dbReference type="HAMAP" id="MF_00267">
    <property type="entry name" value="MinC"/>
    <property type="match status" value="1"/>
</dbReference>
<dbReference type="Gene3D" id="3.30.70.260">
    <property type="match status" value="1"/>
</dbReference>
<keyword evidence="4 6" id="KW-0131">Cell cycle</keyword>
<dbReference type="EMBL" id="UGPY01000001">
    <property type="protein sequence ID" value="STY96504.1"/>
    <property type="molecule type" value="Genomic_DNA"/>
</dbReference>
<dbReference type="GO" id="GO:1901891">
    <property type="term" value="P:regulation of cell septum assembly"/>
    <property type="evidence" value="ECO:0007669"/>
    <property type="project" value="InterPro"/>
</dbReference>
<evidence type="ECO:0000256" key="6">
    <source>
        <dbReference type="HAMAP-Rule" id="MF_00267"/>
    </source>
</evidence>
<keyword evidence="3 6" id="KW-0717">Septation</keyword>
<gene>
    <name evidence="6 9" type="primary">minC</name>
    <name evidence="9" type="ORF">NCTC10465_00260</name>
</gene>
<keyword evidence="2 6" id="KW-0132">Cell division</keyword>
<dbReference type="Pfam" id="PF03775">
    <property type="entry name" value="MinC_C"/>
    <property type="match status" value="1"/>
</dbReference>
<feature type="compositionally biased region" description="Low complexity" evidence="7">
    <location>
        <begin position="199"/>
        <end position="212"/>
    </location>
</feature>